<dbReference type="PANTHER" id="PTHR22870">
    <property type="entry name" value="REGULATOR OF CHROMOSOME CONDENSATION"/>
    <property type="match status" value="1"/>
</dbReference>
<sequence length="435" mass="48624">MDLVTLFKNLPTDIQYLITNYYPKILFILPKADLIKYDWFKLIKMNFSLNYEREMSTNEEIMKVYSDNCTKSKIVCGDSHTIILIDGKIFGCGKNHCGQLGEGSVYAYAICRFREINGITKKIVEVACGINHTMIRLKDGTLMACGNNSCGQLGIGDLIEKWVFTEIKGIDKYVTHVACGDYHTIIRLIDGRLMSCGRNEQGQLGHGDERNRNMFTEIKESPRNIASVICGGFHSFILLTDGTLMSTGFNSAGALGLGDKLNRNTFTKIPGIPKNIAKVKCGTYHTIIRLTDGTLMASGKNASGELVLGDYIDRYVFTKIKMIKNIIDVTCGVFHTIVTLADGTLMSYGDNRYGQLGLGDKLDRNMFCKIKEPRKNIAEVSCGSYHTLIRLTDGTLMGCGNNYYGQLSLGFDINNHRDKFVEITCHILPKRFSFL</sequence>
<dbReference type="PRINTS" id="PR00633">
    <property type="entry name" value="RCCNDNSATION"/>
</dbReference>
<reference evidence="3" key="1">
    <citation type="submission" date="2018-10" db="EMBL/GenBank/DDBJ databases">
        <title>Hidden diversity of soil giant viruses.</title>
        <authorList>
            <person name="Schulz F."/>
            <person name="Alteio L."/>
            <person name="Goudeau D."/>
            <person name="Ryan E.M."/>
            <person name="Malmstrom R.R."/>
            <person name="Blanchard J."/>
            <person name="Woyke T."/>
        </authorList>
    </citation>
    <scope>NUCLEOTIDE SEQUENCE</scope>
    <source>
        <strain evidence="3">HYV1</strain>
    </source>
</reference>
<evidence type="ECO:0000256" key="1">
    <source>
        <dbReference type="ARBA" id="ARBA00022737"/>
    </source>
</evidence>
<gene>
    <name evidence="3" type="ORF">Hyperionvirus1_127</name>
</gene>
<dbReference type="EMBL" id="MK072383">
    <property type="protein sequence ID" value="AYV82548.1"/>
    <property type="molecule type" value="Genomic_DNA"/>
</dbReference>
<accession>A0A3G5A5U6</accession>
<evidence type="ECO:0000259" key="2">
    <source>
        <dbReference type="Pfam" id="PF25390"/>
    </source>
</evidence>
<name>A0A3G5A5U6_9VIRU</name>
<dbReference type="SUPFAM" id="SSF50985">
    <property type="entry name" value="RCC1/BLIP-II"/>
    <property type="match status" value="2"/>
</dbReference>
<dbReference type="Pfam" id="PF25390">
    <property type="entry name" value="WD40_RLD"/>
    <property type="match status" value="1"/>
</dbReference>
<dbReference type="InterPro" id="IPR051210">
    <property type="entry name" value="Ub_ligase/GEF_domain"/>
</dbReference>
<dbReference type="Gene3D" id="2.130.10.30">
    <property type="entry name" value="Regulator of chromosome condensation 1/beta-lactamase-inhibitor protein II"/>
    <property type="match status" value="2"/>
</dbReference>
<proteinExistence type="predicted"/>
<keyword evidence="1" id="KW-0677">Repeat</keyword>
<dbReference type="InterPro" id="IPR000408">
    <property type="entry name" value="Reg_chr_condens"/>
</dbReference>
<dbReference type="PROSITE" id="PS50012">
    <property type="entry name" value="RCC1_3"/>
    <property type="match status" value="5"/>
</dbReference>
<evidence type="ECO:0000313" key="3">
    <source>
        <dbReference type="EMBL" id="AYV82548.1"/>
    </source>
</evidence>
<feature type="domain" description="RCC1-like" evidence="2">
    <location>
        <begin position="70"/>
        <end position="332"/>
    </location>
</feature>
<dbReference type="Pfam" id="PF13540">
    <property type="entry name" value="RCC1_2"/>
    <property type="match status" value="1"/>
</dbReference>
<dbReference type="PANTHER" id="PTHR22870:SF408">
    <property type="entry name" value="OS09G0560450 PROTEIN"/>
    <property type="match status" value="1"/>
</dbReference>
<organism evidence="3">
    <name type="scientific">Hyperionvirus sp</name>
    <dbReference type="NCBI Taxonomy" id="2487770"/>
    <lineage>
        <taxon>Viruses</taxon>
        <taxon>Varidnaviria</taxon>
        <taxon>Bamfordvirae</taxon>
        <taxon>Nucleocytoviricota</taxon>
        <taxon>Megaviricetes</taxon>
        <taxon>Imitervirales</taxon>
        <taxon>Mimiviridae</taxon>
        <taxon>Klosneuvirinae</taxon>
    </lineage>
</organism>
<protein>
    <submittedName>
        <fullName evidence="3">Chromosome condensation regulator</fullName>
    </submittedName>
</protein>
<dbReference type="InterPro" id="IPR058923">
    <property type="entry name" value="RCC1-like_dom"/>
</dbReference>
<dbReference type="InterPro" id="IPR009091">
    <property type="entry name" value="RCC1/BLIP-II"/>
</dbReference>